<organism evidence="5 6">
    <name type="scientific">Jimgerdemannia flammicorona</name>
    <dbReference type="NCBI Taxonomy" id="994334"/>
    <lineage>
        <taxon>Eukaryota</taxon>
        <taxon>Fungi</taxon>
        <taxon>Fungi incertae sedis</taxon>
        <taxon>Mucoromycota</taxon>
        <taxon>Mucoromycotina</taxon>
        <taxon>Endogonomycetes</taxon>
        <taxon>Endogonales</taxon>
        <taxon>Endogonaceae</taxon>
        <taxon>Jimgerdemannia</taxon>
    </lineage>
</organism>
<sequence length="242" mass="27579">MTASSMGFMVPFSRRVGLMVHVRNFQHEKPPRAITHRKSPSPTLLLPFIAAPLCLIPGYLQGRGADDPRGCRDLSQVAHRAGEGPPWRAYQKPPPHRHGNPSHWLQEAPLHCLARQEEARRLHPHRQVPDQQYDHWCYQGGFEYKMRYVYAHFPINVHIADDGKEVEIRNFLGEKVIRKVALLDGVSIKISTAQKDELILTGNDLEKVSQSAADIQQSTAVKNKDIRKFLDGIYVSERKVLE</sequence>
<dbReference type="InterPro" id="IPR000702">
    <property type="entry name" value="Ribosomal_uL6-like"/>
</dbReference>
<dbReference type="InterPro" id="IPR020040">
    <property type="entry name" value="Ribosomal_uL6_a/b-dom"/>
</dbReference>
<keyword evidence="3" id="KW-0687">Ribonucleoprotein</keyword>
<keyword evidence="6" id="KW-1185">Reference proteome</keyword>
<dbReference type="PROSITE" id="PS00700">
    <property type="entry name" value="RIBOSOMAL_L6_2"/>
    <property type="match status" value="1"/>
</dbReference>
<gene>
    <name evidence="5" type="ORF">BC936DRAFT_143180</name>
</gene>
<keyword evidence="2 5" id="KW-0689">Ribosomal protein</keyword>
<dbReference type="EMBL" id="RBNI01025697">
    <property type="protein sequence ID" value="RUO95808.1"/>
    <property type="molecule type" value="Genomic_DNA"/>
</dbReference>
<feature type="domain" description="Large ribosomal subunit protein uL6 alpha-beta" evidence="4">
    <location>
        <begin position="153"/>
        <end position="232"/>
    </location>
</feature>
<dbReference type="GO" id="GO:0019843">
    <property type="term" value="F:rRNA binding"/>
    <property type="evidence" value="ECO:0007669"/>
    <property type="project" value="InterPro"/>
</dbReference>
<protein>
    <submittedName>
        <fullName evidence="5">Ribosomal protein L6, alpha-beta domain-containing protein</fullName>
    </submittedName>
</protein>
<dbReference type="FunFam" id="3.90.930.12:FF:000003">
    <property type="entry name" value="60S ribosomal protein L9"/>
    <property type="match status" value="1"/>
</dbReference>
<evidence type="ECO:0000259" key="4">
    <source>
        <dbReference type="Pfam" id="PF00347"/>
    </source>
</evidence>
<dbReference type="InterPro" id="IPR036789">
    <property type="entry name" value="Ribosomal_uL6-like_a/b-dom_sf"/>
</dbReference>
<comment type="caution">
    <text evidence="5">The sequence shown here is derived from an EMBL/GenBank/DDBJ whole genome shotgun (WGS) entry which is preliminary data.</text>
</comment>
<dbReference type="AlphaFoldDB" id="A0A432ZZC2"/>
<dbReference type="GO" id="GO:0002181">
    <property type="term" value="P:cytoplasmic translation"/>
    <property type="evidence" value="ECO:0007669"/>
    <property type="project" value="TreeGrafter"/>
</dbReference>
<accession>A0A432ZZC2</accession>
<evidence type="ECO:0000256" key="2">
    <source>
        <dbReference type="ARBA" id="ARBA00022980"/>
    </source>
</evidence>
<dbReference type="GO" id="GO:0022625">
    <property type="term" value="C:cytosolic large ribosomal subunit"/>
    <property type="evidence" value="ECO:0007669"/>
    <property type="project" value="TreeGrafter"/>
</dbReference>
<dbReference type="Pfam" id="PF00347">
    <property type="entry name" value="Ribosomal_L6"/>
    <property type="match status" value="1"/>
</dbReference>
<name>A0A432ZZC2_9FUNG</name>
<dbReference type="SUPFAM" id="SSF56053">
    <property type="entry name" value="Ribosomal protein L6"/>
    <property type="match status" value="1"/>
</dbReference>
<reference evidence="5 6" key="1">
    <citation type="journal article" date="2018" name="New Phytol.">
        <title>Phylogenomics of Endogonaceae and evolution of mycorrhizas within Mucoromycota.</title>
        <authorList>
            <person name="Chang Y."/>
            <person name="Desiro A."/>
            <person name="Na H."/>
            <person name="Sandor L."/>
            <person name="Lipzen A."/>
            <person name="Clum A."/>
            <person name="Barry K."/>
            <person name="Grigoriev I.V."/>
            <person name="Martin F.M."/>
            <person name="Stajich J.E."/>
            <person name="Smith M.E."/>
            <person name="Bonito G."/>
            <person name="Spatafora J.W."/>
        </authorList>
    </citation>
    <scope>NUCLEOTIDE SEQUENCE [LARGE SCALE GENOMIC DNA]</scope>
    <source>
        <strain evidence="5 6">GMNB39</strain>
    </source>
</reference>
<evidence type="ECO:0000256" key="1">
    <source>
        <dbReference type="ARBA" id="ARBA00009356"/>
    </source>
</evidence>
<proteinExistence type="inferred from homology"/>
<evidence type="ECO:0000313" key="6">
    <source>
        <dbReference type="Proteomes" id="UP000268093"/>
    </source>
</evidence>
<dbReference type="Gene3D" id="3.90.930.12">
    <property type="entry name" value="Ribosomal protein L6, alpha-beta domain"/>
    <property type="match status" value="1"/>
</dbReference>
<dbReference type="GO" id="GO:0003735">
    <property type="term" value="F:structural constituent of ribosome"/>
    <property type="evidence" value="ECO:0007669"/>
    <property type="project" value="InterPro"/>
</dbReference>
<evidence type="ECO:0000256" key="3">
    <source>
        <dbReference type="ARBA" id="ARBA00023274"/>
    </source>
</evidence>
<dbReference type="OrthoDB" id="10252633at2759"/>
<dbReference type="Proteomes" id="UP000268093">
    <property type="component" value="Unassembled WGS sequence"/>
</dbReference>
<dbReference type="InterPro" id="IPR002359">
    <property type="entry name" value="Ribosomal_uL6_CS2"/>
</dbReference>
<comment type="similarity">
    <text evidence="1">Belongs to the universal ribosomal protein uL6 family.</text>
</comment>
<dbReference type="PANTHER" id="PTHR11655">
    <property type="entry name" value="60S/50S RIBOSOMAL PROTEIN L6/L9"/>
    <property type="match status" value="1"/>
</dbReference>
<evidence type="ECO:0000313" key="5">
    <source>
        <dbReference type="EMBL" id="RUO95808.1"/>
    </source>
</evidence>
<dbReference type="PANTHER" id="PTHR11655:SF16">
    <property type="entry name" value="60S RIBOSOMAL PROTEIN L9"/>
    <property type="match status" value="1"/>
</dbReference>